<name>X0S8E3_9ZZZZ</name>
<proteinExistence type="predicted"/>
<dbReference type="AlphaFoldDB" id="X0S8E3"/>
<organism evidence="1">
    <name type="scientific">marine sediment metagenome</name>
    <dbReference type="NCBI Taxonomy" id="412755"/>
    <lineage>
        <taxon>unclassified sequences</taxon>
        <taxon>metagenomes</taxon>
        <taxon>ecological metagenomes</taxon>
    </lineage>
</organism>
<gene>
    <name evidence="1" type="ORF">S01H1_18059</name>
</gene>
<protein>
    <submittedName>
        <fullName evidence="1">Uncharacterized protein</fullName>
    </submittedName>
</protein>
<evidence type="ECO:0000313" key="1">
    <source>
        <dbReference type="EMBL" id="GAF77289.1"/>
    </source>
</evidence>
<dbReference type="EMBL" id="BARS01009624">
    <property type="protein sequence ID" value="GAF77289.1"/>
    <property type="molecule type" value="Genomic_DNA"/>
</dbReference>
<sequence length="69" mass="7612">MEIVVGAAVALLGAVVGTIALEWLTGRRLERHFARERFQKLRGLRAEMAENSVLDTGGDWRKAPFSTDA</sequence>
<reference evidence="1" key="1">
    <citation type="journal article" date="2014" name="Front. Microbiol.">
        <title>High frequency of phylogenetically diverse reductive dehalogenase-homologous genes in deep subseafloor sedimentary metagenomes.</title>
        <authorList>
            <person name="Kawai M."/>
            <person name="Futagami T."/>
            <person name="Toyoda A."/>
            <person name="Takaki Y."/>
            <person name="Nishi S."/>
            <person name="Hori S."/>
            <person name="Arai W."/>
            <person name="Tsubouchi T."/>
            <person name="Morono Y."/>
            <person name="Uchiyama I."/>
            <person name="Ito T."/>
            <person name="Fujiyama A."/>
            <person name="Inagaki F."/>
            <person name="Takami H."/>
        </authorList>
    </citation>
    <scope>NUCLEOTIDE SEQUENCE</scope>
    <source>
        <strain evidence="1">Expedition CK06-06</strain>
    </source>
</reference>
<accession>X0S8E3</accession>
<comment type="caution">
    <text evidence="1">The sequence shown here is derived from an EMBL/GenBank/DDBJ whole genome shotgun (WGS) entry which is preliminary data.</text>
</comment>